<dbReference type="PIRSF" id="PIRSF030820">
    <property type="entry name" value="UCP030820"/>
    <property type="match status" value="1"/>
</dbReference>
<reference evidence="2" key="1">
    <citation type="journal article" date="2019" name="Int. J. Syst. Evol. Microbiol.">
        <title>The Global Catalogue of Microorganisms (GCM) 10K type strain sequencing project: providing services to taxonomists for standard genome sequencing and annotation.</title>
        <authorList>
            <consortium name="The Broad Institute Genomics Platform"/>
            <consortium name="The Broad Institute Genome Sequencing Center for Infectious Disease"/>
            <person name="Wu L."/>
            <person name="Ma J."/>
        </authorList>
    </citation>
    <scope>NUCLEOTIDE SEQUENCE [LARGE SCALE GENOMIC DNA]</scope>
    <source>
        <strain evidence="2">CECT 8570</strain>
    </source>
</reference>
<organism evidence="1 2">
    <name type="scientific">Simiduia curdlanivorans</name>
    <dbReference type="NCBI Taxonomy" id="1492769"/>
    <lineage>
        <taxon>Bacteria</taxon>
        <taxon>Pseudomonadati</taxon>
        <taxon>Pseudomonadota</taxon>
        <taxon>Gammaproteobacteria</taxon>
        <taxon>Cellvibrionales</taxon>
        <taxon>Cellvibrionaceae</taxon>
        <taxon>Simiduia</taxon>
    </lineage>
</organism>
<comment type="caution">
    <text evidence="1">The sequence shown here is derived from an EMBL/GenBank/DDBJ whole genome shotgun (WGS) entry which is preliminary data.</text>
</comment>
<dbReference type="EMBL" id="JBHSCX010000021">
    <property type="protein sequence ID" value="MFC4363974.1"/>
    <property type="molecule type" value="Genomic_DNA"/>
</dbReference>
<gene>
    <name evidence="1" type="ORF">ACFOX3_16775</name>
</gene>
<name>A0ABV8V907_9GAMM</name>
<sequence>MPKLVKDSAIIECQRVLIAKDAAFSDIQPTHIVPLELWLANRDACKALGVDAVWIDSEQTAEALADDLNSLALIAIHFPTFMDGRGFSIGRLLRERMKFKGEIRAFGNVIQDQMHFLMRCGFNAMDLRPGTNLEAAIQSLQDFSEHYQAAVVQPKPLFRRRA</sequence>
<dbReference type="Proteomes" id="UP001595840">
    <property type="component" value="Unassembled WGS sequence"/>
</dbReference>
<protein>
    <submittedName>
        <fullName evidence="1">DUF934 domain-containing protein</fullName>
    </submittedName>
</protein>
<keyword evidence="2" id="KW-1185">Reference proteome</keyword>
<evidence type="ECO:0000313" key="2">
    <source>
        <dbReference type="Proteomes" id="UP001595840"/>
    </source>
</evidence>
<accession>A0ABV8V907</accession>
<evidence type="ECO:0000313" key="1">
    <source>
        <dbReference type="EMBL" id="MFC4363974.1"/>
    </source>
</evidence>
<proteinExistence type="predicted"/>
<dbReference type="RefSeq" id="WP_290262985.1">
    <property type="nucleotide sequence ID" value="NZ_JAUFQG010000004.1"/>
</dbReference>
<dbReference type="Pfam" id="PF06073">
    <property type="entry name" value="DUF934"/>
    <property type="match status" value="1"/>
</dbReference>
<dbReference type="InterPro" id="IPR008318">
    <property type="entry name" value="UCP030820"/>
</dbReference>